<name>Q6LZT1_METMP</name>
<evidence type="ECO:0000313" key="3">
    <source>
        <dbReference type="Proteomes" id="UP000000590"/>
    </source>
</evidence>
<organism evidence="3">
    <name type="scientific">Methanococcus maripaludis (strain DSM 14266 / JCM 13030 / NBRC 101832 / S2 / LL)</name>
    <dbReference type="NCBI Taxonomy" id="267377"/>
    <lineage>
        <taxon>Archaea</taxon>
        <taxon>Methanobacteriati</taxon>
        <taxon>Methanobacteriota</taxon>
        <taxon>Methanomada group</taxon>
        <taxon>Methanococci</taxon>
        <taxon>Methanococcales</taxon>
        <taxon>Methanococcaceae</taxon>
        <taxon>Methanococcus</taxon>
    </lineage>
</organism>
<sequence>MLNGGSVLKMDYNTIKIKLDEINTQIKELYENAKELKEIRDRANDDVKKYKDLREDININVKDQIEEIRLLKQKRADMLAEFKSMKISKSYLAQKIEQLETTLETKPMSMDQEKDMIREIESHRKLYERAVELEDLNETIKTMSDGISVLVNQSSEEHKKVLENARVSAEKHQELLRTYAEINDLKAKATELYDKLKEMKIKEIVEEEL</sequence>
<dbReference type="EMBL" id="BX950229">
    <property type="protein sequence ID" value="CAF30098.1"/>
    <property type="molecule type" value="Genomic_DNA"/>
</dbReference>
<dbReference type="EnsemblBacteria" id="CAF30098">
    <property type="protein sequence ID" value="CAF30098"/>
    <property type="gene ID" value="MMP0542"/>
</dbReference>
<protein>
    <recommendedName>
        <fullName evidence="4">Phosphoserine phosphatase</fullName>
    </recommendedName>
</protein>
<dbReference type="InterPro" id="IPR055545">
    <property type="entry name" value="DUF7121"/>
</dbReference>
<dbReference type="PATRIC" id="fig|267377.15.peg.555"/>
<dbReference type="Proteomes" id="UP000000590">
    <property type="component" value="Chromosome"/>
</dbReference>
<dbReference type="AlphaFoldDB" id="Q6LZT1"/>
<evidence type="ECO:0000256" key="1">
    <source>
        <dbReference type="SAM" id="Coils"/>
    </source>
</evidence>
<dbReference type="HOGENOM" id="CLU_1363676_0_0_2"/>
<gene>
    <name evidence="2" type="ordered locus">MMP0542</name>
</gene>
<dbReference type="KEGG" id="mmp:MMP0542"/>
<dbReference type="Pfam" id="PF23435">
    <property type="entry name" value="DUF7121"/>
    <property type="match status" value="1"/>
</dbReference>
<proteinExistence type="predicted"/>
<dbReference type="eggNOG" id="arCOG01162">
    <property type="taxonomic scope" value="Archaea"/>
</dbReference>
<evidence type="ECO:0008006" key="4">
    <source>
        <dbReference type="Google" id="ProtNLM"/>
    </source>
</evidence>
<keyword evidence="3" id="KW-1185">Reference proteome</keyword>
<accession>Q6LZT1</accession>
<evidence type="ECO:0000313" key="2">
    <source>
        <dbReference type="EMBL" id="CAF30098.1"/>
    </source>
</evidence>
<reference evidence="2 3" key="1">
    <citation type="journal article" date="2004" name="J. Bacteriol.">
        <title>Complete genome sequence of the genetically tractable hydrogenotrophic methanogen Methanococcus maripaludis.</title>
        <authorList>
            <person name="Hendrickson E.L."/>
            <person name="Kaul R."/>
            <person name="Zhou Y."/>
            <person name="Bovee D."/>
            <person name="Chapman P."/>
            <person name="Chung J."/>
            <person name="Conway de Macario E."/>
            <person name="Dodsworth J.A."/>
            <person name="Gillett W."/>
            <person name="Graham D.E."/>
            <person name="Hackett M."/>
            <person name="Haydock A.K."/>
            <person name="Kang A."/>
            <person name="Land M.L."/>
            <person name="Levy R."/>
            <person name="Lie T.J."/>
            <person name="Major T.A."/>
            <person name="Moore B.C."/>
            <person name="Porat I."/>
            <person name="Palmeiri A."/>
            <person name="Rouse G."/>
            <person name="Saenphimmachak C."/>
            <person name="Soll D."/>
            <person name="Van Dien S."/>
            <person name="Wang T."/>
            <person name="Whitman W.B."/>
            <person name="Xia Q."/>
            <person name="Zhang Y."/>
            <person name="Larimer F.W."/>
            <person name="Olson M.V."/>
            <person name="Leigh J.A."/>
        </authorList>
    </citation>
    <scope>NUCLEOTIDE SEQUENCE [LARGE SCALE GENOMIC DNA]</scope>
    <source>
        <strain evidence="3">S2 / LL</strain>
    </source>
</reference>
<feature type="coiled-coil region" evidence="1">
    <location>
        <begin position="12"/>
        <end position="81"/>
    </location>
</feature>
<dbReference type="STRING" id="267377.MMP0542"/>
<keyword evidence="1" id="KW-0175">Coiled coil</keyword>